<keyword evidence="8" id="KW-1185">Reference proteome</keyword>
<dbReference type="KEGG" id="mme:Marme_3797"/>
<dbReference type="NCBIfam" id="TIGR00254">
    <property type="entry name" value="GGDEF"/>
    <property type="match status" value="1"/>
</dbReference>
<comment type="cofactor">
    <cofactor evidence="1">
        <name>Mg(2+)</name>
        <dbReference type="ChEBI" id="CHEBI:18420"/>
    </cofactor>
</comment>
<keyword evidence="4" id="KW-0597">Phosphoprotein</keyword>
<evidence type="ECO:0000313" key="8">
    <source>
        <dbReference type="Proteomes" id="UP000001062"/>
    </source>
</evidence>
<sequence length="304" mass="33611">MSTNSGVLVIDDETINLKVISDILRDDTQLILAKNGEQGIRKAAEFMPDLILLDVVMPQMDGFETLKILRSDPKTCHIPVIFITALDDSSSEEKGLSSGAADYIQKPLKPAIVRARVKLHLELAKKRMLLEKLANVDPLTSIANRRKYEEVAANQWHELLTTKGYLSLAVIDIDNFKQYNDSNGHAAGDEIIRKVADVLSYEFNGEDELVARYGGEEFVVILPNIDQQGAYEKLDRCVMSIRELALPHPSGGVVTISVGGATMTPTPNAHLDQLFLSSDELLYQAKKAGKNRVLWKKSVVAHAC</sequence>
<dbReference type="SMART" id="SM00448">
    <property type="entry name" value="REC"/>
    <property type="match status" value="1"/>
</dbReference>
<evidence type="ECO:0000259" key="6">
    <source>
        <dbReference type="PROSITE" id="PS50887"/>
    </source>
</evidence>
<dbReference type="InterPro" id="IPR029787">
    <property type="entry name" value="Nucleotide_cyclase"/>
</dbReference>
<dbReference type="SMART" id="SM00267">
    <property type="entry name" value="GGDEF"/>
    <property type="match status" value="1"/>
</dbReference>
<dbReference type="eggNOG" id="COG3706">
    <property type="taxonomic scope" value="Bacteria"/>
</dbReference>
<dbReference type="GO" id="GO:1902201">
    <property type="term" value="P:negative regulation of bacterial-type flagellum-dependent cell motility"/>
    <property type="evidence" value="ECO:0007669"/>
    <property type="project" value="TreeGrafter"/>
</dbReference>
<dbReference type="OrthoDB" id="9812260at2"/>
<name>F2JWZ0_MARM1</name>
<evidence type="ECO:0000256" key="1">
    <source>
        <dbReference type="ARBA" id="ARBA00001946"/>
    </source>
</evidence>
<dbReference type="EMBL" id="CP002583">
    <property type="protein sequence ID" value="ADZ93007.1"/>
    <property type="molecule type" value="Genomic_DNA"/>
</dbReference>
<dbReference type="GO" id="GO:0005886">
    <property type="term" value="C:plasma membrane"/>
    <property type="evidence" value="ECO:0007669"/>
    <property type="project" value="TreeGrafter"/>
</dbReference>
<organism evidence="7 8">
    <name type="scientific">Marinomonas mediterranea (strain ATCC 700492 / JCM 21426 / NBRC 103028 / MMB-1)</name>
    <dbReference type="NCBI Taxonomy" id="717774"/>
    <lineage>
        <taxon>Bacteria</taxon>
        <taxon>Pseudomonadati</taxon>
        <taxon>Pseudomonadota</taxon>
        <taxon>Gammaproteobacteria</taxon>
        <taxon>Oceanospirillales</taxon>
        <taxon>Oceanospirillaceae</taxon>
        <taxon>Marinomonas</taxon>
    </lineage>
</organism>
<evidence type="ECO:0000256" key="4">
    <source>
        <dbReference type="PROSITE-ProRule" id="PRU00169"/>
    </source>
</evidence>
<dbReference type="Proteomes" id="UP000001062">
    <property type="component" value="Chromosome"/>
</dbReference>
<dbReference type="SUPFAM" id="SSF55073">
    <property type="entry name" value="Nucleotide cyclase"/>
    <property type="match status" value="1"/>
</dbReference>
<dbReference type="CDD" id="cd01949">
    <property type="entry name" value="GGDEF"/>
    <property type="match status" value="1"/>
</dbReference>
<comment type="catalytic activity">
    <reaction evidence="3">
        <text>2 GTP = 3',3'-c-di-GMP + 2 diphosphate</text>
        <dbReference type="Rhea" id="RHEA:24898"/>
        <dbReference type="ChEBI" id="CHEBI:33019"/>
        <dbReference type="ChEBI" id="CHEBI:37565"/>
        <dbReference type="ChEBI" id="CHEBI:58805"/>
        <dbReference type="EC" id="2.7.7.65"/>
    </reaction>
</comment>
<dbReference type="STRING" id="717774.Marme_3797"/>
<dbReference type="RefSeq" id="WP_013662909.1">
    <property type="nucleotide sequence ID" value="NC_015276.1"/>
</dbReference>
<dbReference type="PROSITE" id="PS50887">
    <property type="entry name" value="GGDEF"/>
    <property type="match status" value="1"/>
</dbReference>
<evidence type="ECO:0000256" key="3">
    <source>
        <dbReference type="ARBA" id="ARBA00034247"/>
    </source>
</evidence>
<evidence type="ECO:0000313" key="7">
    <source>
        <dbReference type="EMBL" id="ADZ93007.1"/>
    </source>
</evidence>
<feature type="modified residue" description="4-aspartylphosphate" evidence="4">
    <location>
        <position position="54"/>
    </location>
</feature>
<evidence type="ECO:0000256" key="2">
    <source>
        <dbReference type="ARBA" id="ARBA00012528"/>
    </source>
</evidence>
<dbReference type="GO" id="GO:0000160">
    <property type="term" value="P:phosphorelay signal transduction system"/>
    <property type="evidence" value="ECO:0007669"/>
    <property type="project" value="InterPro"/>
</dbReference>
<dbReference type="FunFam" id="3.30.70.270:FF:000001">
    <property type="entry name" value="Diguanylate cyclase domain protein"/>
    <property type="match status" value="1"/>
</dbReference>
<dbReference type="GO" id="GO:0052621">
    <property type="term" value="F:diguanylate cyclase activity"/>
    <property type="evidence" value="ECO:0007669"/>
    <property type="project" value="UniProtKB-EC"/>
</dbReference>
<protein>
    <recommendedName>
        <fullName evidence="2">diguanylate cyclase</fullName>
        <ecNumber evidence="2">2.7.7.65</ecNumber>
    </recommendedName>
</protein>
<dbReference type="Gene3D" id="3.30.70.270">
    <property type="match status" value="1"/>
</dbReference>
<dbReference type="PATRIC" id="fig|717774.3.peg.3912"/>
<dbReference type="AlphaFoldDB" id="F2JWZ0"/>
<accession>F2JWZ0</accession>
<dbReference type="EC" id="2.7.7.65" evidence="2"/>
<dbReference type="InterPro" id="IPR000160">
    <property type="entry name" value="GGDEF_dom"/>
</dbReference>
<dbReference type="InterPro" id="IPR050469">
    <property type="entry name" value="Diguanylate_Cyclase"/>
</dbReference>
<dbReference type="InterPro" id="IPR011006">
    <property type="entry name" value="CheY-like_superfamily"/>
</dbReference>
<feature type="domain" description="GGDEF" evidence="6">
    <location>
        <begin position="164"/>
        <end position="298"/>
    </location>
</feature>
<feature type="domain" description="Response regulatory" evidence="5">
    <location>
        <begin position="6"/>
        <end position="121"/>
    </location>
</feature>
<dbReference type="InterPro" id="IPR001789">
    <property type="entry name" value="Sig_transdc_resp-reg_receiver"/>
</dbReference>
<dbReference type="PROSITE" id="PS50110">
    <property type="entry name" value="RESPONSE_REGULATORY"/>
    <property type="match status" value="1"/>
</dbReference>
<dbReference type="GO" id="GO:0043709">
    <property type="term" value="P:cell adhesion involved in single-species biofilm formation"/>
    <property type="evidence" value="ECO:0007669"/>
    <property type="project" value="TreeGrafter"/>
</dbReference>
<dbReference type="Pfam" id="PF00072">
    <property type="entry name" value="Response_reg"/>
    <property type="match status" value="1"/>
</dbReference>
<dbReference type="PANTHER" id="PTHR45138:SF9">
    <property type="entry name" value="DIGUANYLATE CYCLASE DGCM-RELATED"/>
    <property type="match status" value="1"/>
</dbReference>
<reference evidence="7 8" key="1">
    <citation type="journal article" date="2012" name="Stand. Genomic Sci.">
        <title>Complete genome sequence of the melanogenic marine bacterium Marinomonas mediterranea type strain (MMB-1(T)).</title>
        <authorList>
            <person name="Lucas-Elio P."/>
            <person name="Goodwin L."/>
            <person name="Woyke T."/>
            <person name="Pitluck S."/>
            <person name="Nolan M."/>
            <person name="Kyrpides N.C."/>
            <person name="Detter J.C."/>
            <person name="Copeland A."/>
            <person name="Teshima H."/>
            <person name="Bruce D."/>
            <person name="Detter C."/>
            <person name="Tapia R."/>
            <person name="Han S."/>
            <person name="Land M.L."/>
            <person name="Ivanova N."/>
            <person name="Mikhailova N."/>
            <person name="Johnston A.W."/>
            <person name="Sanchez-Amat A."/>
        </authorList>
    </citation>
    <scope>NUCLEOTIDE SEQUENCE [LARGE SCALE GENOMIC DNA]</scope>
    <source>
        <strain evidence="8">ATCC 700492 / JCM 21426 / NBRC 103028 / MMB-1</strain>
    </source>
</reference>
<dbReference type="Pfam" id="PF00990">
    <property type="entry name" value="GGDEF"/>
    <property type="match status" value="1"/>
</dbReference>
<dbReference type="PANTHER" id="PTHR45138">
    <property type="entry name" value="REGULATORY COMPONENTS OF SENSORY TRANSDUCTION SYSTEM"/>
    <property type="match status" value="1"/>
</dbReference>
<dbReference type="Gene3D" id="3.40.50.2300">
    <property type="match status" value="1"/>
</dbReference>
<proteinExistence type="predicted"/>
<dbReference type="InterPro" id="IPR043128">
    <property type="entry name" value="Rev_trsase/Diguanyl_cyclase"/>
</dbReference>
<dbReference type="HOGENOM" id="CLU_000445_11_28_6"/>
<gene>
    <name evidence="7" type="ordered locus">Marme_3797</name>
</gene>
<dbReference type="SUPFAM" id="SSF52172">
    <property type="entry name" value="CheY-like"/>
    <property type="match status" value="1"/>
</dbReference>
<evidence type="ECO:0000259" key="5">
    <source>
        <dbReference type="PROSITE" id="PS50110"/>
    </source>
</evidence>